<dbReference type="Pfam" id="PF21948">
    <property type="entry name" value="LplA-B_cat"/>
    <property type="match status" value="1"/>
</dbReference>
<evidence type="ECO:0000313" key="11">
    <source>
        <dbReference type="EMBL" id="EFG47120.1"/>
    </source>
</evidence>
<name>D4YNY0_9MICO</name>
<dbReference type="Proteomes" id="UP000005714">
    <property type="component" value="Unassembled WGS sequence"/>
</dbReference>
<sequence length="230" mass="25117">MFVTLYLGVDTIRSRVIGMAFIVEKLGFAPEFVDYTDALDVQNQYHSDVVNGTRESTLLVIEHSATYTAGKRTEPHERPQDGTPVIDIDRGGKITWHGPGQLVVYPIYRLREAHQVRLYVDQIEKAGIALLAEYGIQAGQVEGRSGVWLPATDTQPERKILAIGIRIHQGVAMHGLALNCSNSNAGFDMIVPCGIADAGVTSISAEIGRTVNPSDVADRLIELLNEHITA</sequence>
<dbReference type="NCBIfam" id="TIGR00214">
    <property type="entry name" value="lipB"/>
    <property type="match status" value="1"/>
</dbReference>
<evidence type="ECO:0000256" key="7">
    <source>
        <dbReference type="PIRSR" id="PIRSR016262-1"/>
    </source>
</evidence>
<dbReference type="NCBIfam" id="NF010925">
    <property type="entry name" value="PRK14345.1"/>
    <property type="match status" value="1"/>
</dbReference>
<dbReference type="STRING" id="585530.HMPREF0183_1640"/>
<dbReference type="PANTHER" id="PTHR10993:SF7">
    <property type="entry name" value="LIPOYLTRANSFERASE 2, MITOCHONDRIAL-RELATED"/>
    <property type="match status" value="1"/>
</dbReference>
<comment type="similarity">
    <text evidence="5 6">Belongs to the LipB family.</text>
</comment>
<feature type="binding site" evidence="5 8">
    <location>
        <begin position="162"/>
        <end position="164"/>
    </location>
    <ligand>
        <name>substrate</name>
    </ligand>
</feature>
<dbReference type="PIRSF" id="PIRSF016262">
    <property type="entry name" value="LPLase"/>
    <property type="match status" value="1"/>
</dbReference>
<evidence type="ECO:0000256" key="4">
    <source>
        <dbReference type="ARBA" id="ARBA00024732"/>
    </source>
</evidence>
<comment type="subcellular location">
    <subcellularLocation>
        <location evidence="5">Cytoplasm</location>
    </subcellularLocation>
</comment>
<dbReference type="GO" id="GO:0009249">
    <property type="term" value="P:protein lipoylation"/>
    <property type="evidence" value="ECO:0007669"/>
    <property type="project" value="InterPro"/>
</dbReference>
<dbReference type="InterPro" id="IPR020605">
    <property type="entry name" value="Octanoyltransferase_CS"/>
</dbReference>
<evidence type="ECO:0000256" key="3">
    <source>
        <dbReference type="ARBA" id="ARBA00023315"/>
    </source>
</evidence>
<keyword evidence="3 5" id="KW-0012">Acyltransferase</keyword>
<evidence type="ECO:0000256" key="9">
    <source>
        <dbReference type="PIRSR" id="PIRSR016262-3"/>
    </source>
</evidence>
<protein>
    <recommendedName>
        <fullName evidence="5 6">Octanoyltransferase</fullName>
        <ecNumber evidence="5 6">2.3.1.181</ecNumber>
    </recommendedName>
    <alternativeName>
        <fullName evidence="5">Lipoate-protein ligase B</fullName>
    </alternativeName>
    <alternativeName>
        <fullName evidence="5">Lipoyl/octanoyl transferase</fullName>
    </alternativeName>
    <alternativeName>
        <fullName evidence="5">Octanoyl-[acyl-carrier-protein]-protein N-octanoyltransferase</fullName>
    </alternativeName>
</protein>
<comment type="function">
    <text evidence="4 5 6">Catalyzes the transfer of endogenously produced octanoic acid from octanoyl-acyl-carrier-protein onto the lipoyl domains of lipoate-dependent enzymes. Lipoyl-ACP can also act as a substrate although octanoyl-ACP is likely to be the physiological substrate.</text>
</comment>
<evidence type="ECO:0000313" key="12">
    <source>
        <dbReference type="Proteomes" id="UP000005714"/>
    </source>
</evidence>
<dbReference type="GO" id="GO:0033819">
    <property type="term" value="F:lipoyl(octanoyl) transferase activity"/>
    <property type="evidence" value="ECO:0007669"/>
    <property type="project" value="UniProtKB-EC"/>
</dbReference>
<feature type="site" description="Lowers pKa of active site Cys" evidence="5 9">
    <location>
        <position position="159"/>
    </location>
</feature>
<dbReference type="EC" id="2.3.1.181" evidence="5 6"/>
<dbReference type="CDD" id="cd16444">
    <property type="entry name" value="LipB"/>
    <property type="match status" value="1"/>
</dbReference>
<comment type="catalytic activity">
    <reaction evidence="5 6">
        <text>octanoyl-[ACP] + L-lysyl-[protein] = N(6)-octanoyl-L-lysyl-[protein] + holo-[ACP] + H(+)</text>
        <dbReference type="Rhea" id="RHEA:17665"/>
        <dbReference type="Rhea" id="RHEA-COMP:9636"/>
        <dbReference type="Rhea" id="RHEA-COMP:9685"/>
        <dbReference type="Rhea" id="RHEA-COMP:9752"/>
        <dbReference type="Rhea" id="RHEA-COMP:9928"/>
        <dbReference type="ChEBI" id="CHEBI:15378"/>
        <dbReference type="ChEBI" id="CHEBI:29969"/>
        <dbReference type="ChEBI" id="CHEBI:64479"/>
        <dbReference type="ChEBI" id="CHEBI:78463"/>
        <dbReference type="ChEBI" id="CHEBI:78809"/>
        <dbReference type="EC" id="2.3.1.181"/>
    </reaction>
</comment>
<evidence type="ECO:0000259" key="10">
    <source>
        <dbReference type="PROSITE" id="PS51733"/>
    </source>
</evidence>
<feature type="binding site" evidence="5 8">
    <location>
        <begin position="175"/>
        <end position="177"/>
    </location>
    <ligand>
        <name>substrate</name>
    </ligand>
</feature>
<dbReference type="SUPFAM" id="SSF55681">
    <property type="entry name" value="Class II aaRS and biotin synthetases"/>
    <property type="match status" value="1"/>
</dbReference>
<proteinExistence type="inferred from homology"/>
<keyword evidence="12" id="KW-1185">Reference proteome</keyword>
<accession>D4YNY0</accession>
<dbReference type="UniPathway" id="UPA00538">
    <property type="reaction ID" value="UER00592"/>
</dbReference>
<comment type="caution">
    <text evidence="11">The sequence shown here is derived from an EMBL/GenBank/DDBJ whole genome shotgun (WGS) entry which is preliminary data.</text>
</comment>
<dbReference type="PANTHER" id="PTHR10993">
    <property type="entry name" value="OCTANOYLTRANSFERASE"/>
    <property type="match status" value="1"/>
</dbReference>
<dbReference type="InterPro" id="IPR004143">
    <property type="entry name" value="BPL_LPL_catalytic"/>
</dbReference>
<feature type="domain" description="BPL/LPL catalytic" evidence="10">
    <location>
        <begin position="52"/>
        <end position="230"/>
    </location>
</feature>
<evidence type="ECO:0000256" key="6">
    <source>
        <dbReference type="PIRNR" id="PIRNR016262"/>
    </source>
</evidence>
<dbReference type="AlphaFoldDB" id="D4YNY0"/>
<dbReference type="HAMAP" id="MF_00013">
    <property type="entry name" value="LipB"/>
    <property type="match status" value="1"/>
</dbReference>
<reference evidence="11 12" key="1">
    <citation type="submission" date="2010-04" db="EMBL/GenBank/DDBJ databases">
        <authorList>
            <person name="Qin X."/>
            <person name="Bachman B."/>
            <person name="Battles P."/>
            <person name="Bell A."/>
            <person name="Bess C."/>
            <person name="Bickham C."/>
            <person name="Chaboub L."/>
            <person name="Chen D."/>
            <person name="Coyle M."/>
            <person name="Deiros D.R."/>
            <person name="Dinh H."/>
            <person name="Forbes L."/>
            <person name="Fowler G."/>
            <person name="Francisco L."/>
            <person name="Fu Q."/>
            <person name="Gubbala S."/>
            <person name="Hale W."/>
            <person name="Han Y."/>
            <person name="Hemphill L."/>
            <person name="Highlander S.K."/>
            <person name="Hirani K."/>
            <person name="Hogues M."/>
            <person name="Jackson L."/>
            <person name="Jakkamsetti A."/>
            <person name="Javaid M."/>
            <person name="Jiang H."/>
            <person name="Korchina V."/>
            <person name="Kovar C."/>
            <person name="Lara F."/>
            <person name="Lee S."/>
            <person name="Mata R."/>
            <person name="Mathew T."/>
            <person name="Moen C."/>
            <person name="Morales K."/>
            <person name="Munidasa M."/>
            <person name="Nazareth L."/>
            <person name="Ngo R."/>
            <person name="Nguyen L."/>
            <person name="Okwuonu G."/>
            <person name="Ongeri F."/>
            <person name="Patil S."/>
            <person name="Petrosino J."/>
            <person name="Pham C."/>
            <person name="Pham P."/>
            <person name="Pu L.-L."/>
            <person name="Puazo M."/>
            <person name="Raj R."/>
            <person name="Reid J."/>
            <person name="Rouhana J."/>
            <person name="Saada N."/>
            <person name="Shang Y."/>
            <person name="Simmons D."/>
            <person name="Thornton R."/>
            <person name="Warren J."/>
            <person name="Weissenberger G."/>
            <person name="Zhang J."/>
            <person name="Zhang L."/>
            <person name="Zhou C."/>
            <person name="Zhu D."/>
            <person name="Muzny D."/>
            <person name="Worley K."/>
            <person name="Gibbs R."/>
        </authorList>
    </citation>
    <scope>NUCLEOTIDE SEQUENCE [LARGE SCALE GENOMIC DNA]</scope>
    <source>
        <strain evidence="11 12">ATCC 49030</strain>
    </source>
</reference>
<feature type="active site" description="Acyl-thioester intermediate" evidence="5 7">
    <location>
        <position position="193"/>
    </location>
</feature>
<dbReference type="PROSITE" id="PS51733">
    <property type="entry name" value="BPL_LPL_CATALYTIC"/>
    <property type="match status" value="1"/>
</dbReference>
<comment type="miscellaneous">
    <text evidence="5">In the reaction, the free carboxyl group of octanoic acid is attached via an amide linkage to the epsilon-amino group of a specific lysine residue of lipoyl domains of lipoate-dependent enzymes.</text>
</comment>
<keyword evidence="2 5" id="KW-0808">Transferase</keyword>
<comment type="pathway">
    <text evidence="1 5 6">Protein modification; protein lipoylation via endogenous pathway; protein N(6)-(lipoyl)lysine from octanoyl-[acyl-carrier-protein]: step 1/2.</text>
</comment>
<organism evidence="11 12">
    <name type="scientific">Brevibacterium mcbrellneri ATCC 49030</name>
    <dbReference type="NCBI Taxonomy" id="585530"/>
    <lineage>
        <taxon>Bacteria</taxon>
        <taxon>Bacillati</taxon>
        <taxon>Actinomycetota</taxon>
        <taxon>Actinomycetes</taxon>
        <taxon>Micrococcales</taxon>
        <taxon>Brevibacteriaceae</taxon>
        <taxon>Brevibacterium</taxon>
    </lineage>
</organism>
<dbReference type="InterPro" id="IPR045864">
    <property type="entry name" value="aa-tRNA-synth_II/BPL/LPL"/>
</dbReference>
<evidence type="ECO:0000256" key="2">
    <source>
        <dbReference type="ARBA" id="ARBA00022679"/>
    </source>
</evidence>
<dbReference type="PROSITE" id="PS01313">
    <property type="entry name" value="LIPB"/>
    <property type="match status" value="1"/>
</dbReference>
<gene>
    <name evidence="5 11" type="primary">lipB</name>
    <name evidence="11" type="ORF">HMPREF0183_1640</name>
</gene>
<evidence type="ECO:0000256" key="1">
    <source>
        <dbReference type="ARBA" id="ARBA00004821"/>
    </source>
</evidence>
<dbReference type="GO" id="GO:0005737">
    <property type="term" value="C:cytoplasm"/>
    <property type="evidence" value="ECO:0007669"/>
    <property type="project" value="UniProtKB-SubCell"/>
</dbReference>
<dbReference type="eggNOG" id="COG0321">
    <property type="taxonomic scope" value="Bacteria"/>
</dbReference>
<dbReference type="EMBL" id="ADNU01000046">
    <property type="protein sequence ID" value="EFG47120.1"/>
    <property type="molecule type" value="Genomic_DNA"/>
</dbReference>
<feature type="binding site" evidence="5 8">
    <location>
        <begin position="90"/>
        <end position="97"/>
    </location>
    <ligand>
        <name>substrate</name>
    </ligand>
</feature>
<evidence type="ECO:0000256" key="5">
    <source>
        <dbReference type="HAMAP-Rule" id="MF_00013"/>
    </source>
</evidence>
<keyword evidence="5" id="KW-0963">Cytoplasm</keyword>
<evidence type="ECO:0000256" key="8">
    <source>
        <dbReference type="PIRSR" id="PIRSR016262-2"/>
    </source>
</evidence>
<dbReference type="InterPro" id="IPR000544">
    <property type="entry name" value="Octanoyltransferase"/>
</dbReference>
<dbReference type="Gene3D" id="3.30.930.10">
    <property type="entry name" value="Bira Bifunctional Protein, Domain 2"/>
    <property type="match status" value="1"/>
</dbReference>